<accession>A0ABP0WLB9</accession>
<evidence type="ECO:0000313" key="3">
    <source>
        <dbReference type="Proteomes" id="UP001497444"/>
    </source>
</evidence>
<dbReference type="EMBL" id="OZ020114">
    <property type="protein sequence ID" value="CAK9266666.1"/>
    <property type="molecule type" value="Genomic_DNA"/>
</dbReference>
<gene>
    <name evidence="2" type="ORF">CSSPJE1EN1_LOCUS12144</name>
</gene>
<evidence type="ECO:0000256" key="1">
    <source>
        <dbReference type="SAM" id="SignalP"/>
    </source>
</evidence>
<reference evidence="2" key="1">
    <citation type="submission" date="2024-02" db="EMBL/GenBank/DDBJ databases">
        <authorList>
            <consortium name="ELIXIR-Norway"/>
            <consortium name="Elixir Norway"/>
        </authorList>
    </citation>
    <scope>NUCLEOTIDE SEQUENCE</scope>
</reference>
<keyword evidence="3" id="KW-1185">Reference proteome</keyword>
<keyword evidence="1" id="KW-0732">Signal</keyword>
<dbReference type="Proteomes" id="UP001497444">
    <property type="component" value="Chromosome 19"/>
</dbReference>
<evidence type="ECO:0000313" key="2">
    <source>
        <dbReference type="EMBL" id="CAK9266666.1"/>
    </source>
</evidence>
<proteinExistence type="predicted"/>
<name>A0ABP0WLB9_9BRYO</name>
<protein>
    <recommendedName>
        <fullName evidence="4">Secreted protein</fullName>
    </recommendedName>
</protein>
<feature type="chain" id="PRO_5047239467" description="Secreted protein" evidence="1">
    <location>
        <begin position="20"/>
        <end position="69"/>
    </location>
</feature>
<feature type="signal peptide" evidence="1">
    <location>
        <begin position="1"/>
        <end position="19"/>
    </location>
</feature>
<organism evidence="2 3">
    <name type="scientific">Sphagnum jensenii</name>
    <dbReference type="NCBI Taxonomy" id="128206"/>
    <lineage>
        <taxon>Eukaryota</taxon>
        <taxon>Viridiplantae</taxon>
        <taxon>Streptophyta</taxon>
        <taxon>Embryophyta</taxon>
        <taxon>Bryophyta</taxon>
        <taxon>Sphagnophytina</taxon>
        <taxon>Sphagnopsida</taxon>
        <taxon>Sphagnales</taxon>
        <taxon>Sphagnaceae</taxon>
        <taxon>Sphagnum</taxon>
    </lineage>
</organism>
<sequence>MAFLRFLLLPLLIRGGVLSSTRVLGETLFVRGMTLEACLHESRASLHRNLARWLVFASACGPDSSSQAG</sequence>
<evidence type="ECO:0008006" key="4">
    <source>
        <dbReference type="Google" id="ProtNLM"/>
    </source>
</evidence>